<name>A0AAX4IKZ2_9PEZI</name>
<feature type="region of interest" description="Disordered" evidence="1">
    <location>
        <begin position="1"/>
        <end position="73"/>
    </location>
</feature>
<proteinExistence type="predicted"/>
<reference evidence="3" key="1">
    <citation type="journal article" date="2023" name="bioRxiv">
        <title>Complete genome of the Medicago anthracnose fungus, Colletotrichum destructivum, reveals a mini-chromosome-like region within a core chromosome.</title>
        <authorList>
            <person name="Lapalu N."/>
            <person name="Simon A."/>
            <person name="Lu A."/>
            <person name="Plaumann P.-L."/>
            <person name="Amselem J."/>
            <person name="Pigne S."/>
            <person name="Auger A."/>
            <person name="Koch C."/>
            <person name="Dallery J.-F."/>
            <person name="O'Connell R.J."/>
        </authorList>
    </citation>
    <scope>NUCLEOTIDE SEQUENCE [LARGE SCALE GENOMIC DNA]</scope>
    <source>
        <strain evidence="3">CBS 520.97</strain>
    </source>
</reference>
<dbReference type="Proteomes" id="UP001322277">
    <property type="component" value="Chromosome 6"/>
</dbReference>
<feature type="compositionally biased region" description="Acidic residues" evidence="1">
    <location>
        <begin position="59"/>
        <end position="73"/>
    </location>
</feature>
<dbReference type="KEGG" id="cdet:87945745"/>
<keyword evidence="3" id="KW-1185">Reference proteome</keyword>
<protein>
    <submittedName>
        <fullName evidence="2">Uncharacterized protein</fullName>
    </submittedName>
</protein>
<organism evidence="2 3">
    <name type="scientific">Colletotrichum destructivum</name>
    <dbReference type="NCBI Taxonomy" id="34406"/>
    <lineage>
        <taxon>Eukaryota</taxon>
        <taxon>Fungi</taxon>
        <taxon>Dikarya</taxon>
        <taxon>Ascomycota</taxon>
        <taxon>Pezizomycotina</taxon>
        <taxon>Sordariomycetes</taxon>
        <taxon>Hypocreomycetidae</taxon>
        <taxon>Glomerellales</taxon>
        <taxon>Glomerellaceae</taxon>
        <taxon>Colletotrichum</taxon>
        <taxon>Colletotrichum destructivum species complex</taxon>
    </lineage>
</organism>
<evidence type="ECO:0000313" key="3">
    <source>
        <dbReference type="Proteomes" id="UP001322277"/>
    </source>
</evidence>
<evidence type="ECO:0000313" key="2">
    <source>
        <dbReference type="EMBL" id="WQF84228.1"/>
    </source>
</evidence>
<evidence type="ECO:0000256" key="1">
    <source>
        <dbReference type="SAM" id="MobiDB-lite"/>
    </source>
</evidence>
<feature type="compositionally biased region" description="Basic and acidic residues" evidence="1">
    <location>
        <begin position="1"/>
        <end position="14"/>
    </location>
</feature>
<feature type="compositionally biased region" description="Basic and acidic residues" evidence="1">
    <location>
        <begin position="35"/>
        <end position="46"/>
    </location>
</feature>
<gene>
    <name evidence="2" type="ORF">CDEST_09242</name>
</gene>
<dbReference type="EMBL" id="CP137310">
    <property type="protein sequence ID" value="WQF84228.1"/>
    <property type="molecule type" value="Genomic_DNA"/>
</dbReference>
<dbReference type="AlphaFoldDB" id="A0AAX4IKZ2"/>
<sequence>MPYQDTREDQDQDRLQPMAKVPSGTSGPASGPRTGRPDQAELEDHTTNAGSRSIPGEPTEPEQVPDEEDPEEA</sequence>
<dbReference type="GeneID" id="87945745"/>
<accession>A0AAX4IKZ2</accession>
<dbReference type="RefSeq" id="XP_062781452.1">
    <property type="nucleotide sequence ID" value="XM_062925401.1"/>
</dbReference>